<dbReference type="UniPathway" id="UPA00219"/>
<evidence type="ECO:0000256" key="9">
    <source>
        <dbReference type="SAM" id="SignalP"/>
    </source>
</evidence>
<dbReference type="SUPFAM" id="SSF141523">
    <property type="entry name" value="L,D-transpeptidase catalytic domain-like"/>
    <property type="match status" value="1"/>
</dbReference>
<evidence type="ECO:0000256" key="4">
    <source>
        <dbReference type="ARBA" id="ARBA00022960"/>
    </source>
</evidence>
<evidence type="ECO:0000313" key="11">
    <source>
        <dbReference type="EMBL" id="MSR93084.1"/>
    </source>
</evidence>
<keyword evidence="9" id="KW-0732">Signal</keyword>
<dbReference type="SUPFAM" id="SSF69360">
    <property type="entry name" value="Cell wall binding repeat"/>
    <property type="match status" value="2"/>
</dbReference>
<dbReference type="EMBL" id="VULY01000018">
    <property type="protein sequence ID" value="MSR93084.1"/>
    <property type="molecule type" value="Genomic_DNA"/>
</dbReference>
<dbReference type="InterPro" id="IPR018337">
    <property type="entry name" value="Cell_wall/Cho-bd_repeat"/>
</dbReference>
<proteinExistence type="predicted"/>
<comment type="caution">
    <text evidence="11">The sequence shown here is derived from an EMBL/GenBank/DDBJ whole genome shotgun (WGS) entry which is preliminary data.</text>
</comment>
<keyword evidence="6 7" id="KW-0961">Cell wall biogenesis/degradation</keyword>
<dbReference type="Proteomes" id="UP000434409">
    <property type="component" value="Unassembled WGS sequence"/>
</dbReference>
<dbReference type="PANTHER" id="PTHR30582">
    <property type="entry name" value="L,D-TRANSPEPTIDASE"/>
    <property type="match status" value="1"/>
</dbReference>
<evidence type="ECO:0000256" key="5">
    <source>
        <dbReference type="ARBA" id="ARBA00022984"/>
    </source>
</evidence>
<dbReference type="Pfam" id="PF19127">
    <property type="entry name" value="Choline_bind_3"/>
    <property type="match status" value="2"/>
</dbReference>
<feature type="chain" id="PRO_5026650791" evidence="9">
    <location>
        <begin position="30"/>
        <end position="571"/>
    </location>
</feature>
<dbReference type="AlphaFoldDB" id="A0A6N7URU6"/>
<name>A0A6N7URU6_9FIRM</name>
<feature type="signal peptide" evidence="9">
    <location>
        <begin position="1"/>
        <end position="29"/>
    </location>
</feature>
<feature type="domain" description="L,D-TPase catalytic" evidence="10">
    <location>
        <begin position="451"/>
        <end position="571"/>
    </location>
</feature>
<comment type="pathway">
    <text evidence="1 7">Cell wall biogenesis; peptidoglycan biosynthesis.</text>
</comment>
<evidence type="ECO:0000256" key="6">
    <source>
        <dbReference type="ARBA" id="ARBA00023316"/>
    </source>
</evidence>
<keyword evidence="3" id="KW-0677">Repeat</keyword>
<reference evidence="11 12" key="1">
    <citation type="submission" date="2019-08" db="EMBL/GenBank/DDBJ databases">
        <title>In-depth cultivation of the pig gut microbiome towards novel bacterial diversity and tailored functional studies.</title>
        <authorList>
            <person name="Wylensek D."/>
            <person name="Hitch T.C.A."/>
            <person name="Clavel T."/>
        </authorList>
    </citation>
    <scope>NUCLEOTIDE SEQUENCE [LARGE SCALE GENOMIC DNA]</scope>
    <source>
        <strain evidence="11 12">68-1-5</strain>
    </source>
</reference>
<organism evidence="11 12">
    <name type="scientific">Suipraeoptans intestinalis</name>
    <dbReference type="NCBI Taxonomy" id="2606628"/>
    <lineage>
        <taxon>Bacteria</taxon>
        <taxon>Bacillati</taxon>
        <taxon>Bacillota</taxon>
        <taxon>Clostridia</taxon>
        <taxon>Lachnospirales</taxon>
        <taxon>Lachnospiraceae</taxon>
        <taxon>Suipraeoptans</taxon>
    </lineage>
</organism>
<gene>
    <name evidence="11" type="ORF">FYJ34_02005</name>
</gene>
<feature type="region of interest" description="Disordered" evidence="8">
    <location>
        <begin position="33"/>
        <end position="99"/>
    </location>
</feature>
<evidence type="ECO:0000313" key="12">
    <source>
        <dbReference type="Proteomes" id="UP000434409"/>
    </source>
</evidence>
<evidence type="ECO:0000256" key="2">
    <source>
        <dbReference type="ARBA" id="ARBA00022679"/>
    </source>
</evidence>
<dbReference type="GO" id="GO:0071972">
    <property type="term" value="F:peptidoglycan L,D-transpeptidase activity"/>
    <property type="evidence" value="ECO:0007669"/>
    <property type="project" value="TreeGrafter"/>
</dbReference>
<evidence type="ECO:0000256" key="1">
    <source>
        <dbReference type="ARBA" id="ARBA00004752"/>
    </source>
</evidence>
<dbReference type="Gene3D" id="2.40.440.10">
    <property type="entry name" value="L,D-transpeptidase catalytic domain-like"/>
    <property type="match status" value="1"/>
</dbReference>
<evidence type="ECO:0000256" key="7">
    <source>
        <dbReference type="PROSITE-ProRule" id="PRU01373"/>
    </source>
</evidence>
<keyword evidence="4 7" id="KW-0133">Cell shape</keyword>
<protein>
    <submittedName>
        <fullName evidence="11">L,D-transpeptidase family protein</fullName>
    </submittedName>
</protein>
<keyword evidence="2" id="KW-0808">Transferase</keyword>
<dbReference type="GO" id="GO:0018104">
    <property type="term" value="P:peptidoglycan-protein cross-linking"/>
    <property type="evidence" value="ECO:0007669"/>
    <property type="project" value="TreeGrafter"/>
</dbReference>
<dbReference type="GO" id="GO:0016740">
    <property type="term" value="F:transferase activity"/>
    <property type="evidence" value="ECO:0007669"/>
    <property type="project" value="UniProtKB-KW"/>
</dbReference>
<dbReference type="RefSeq" id="WP_154475813.1">
    <property type="nucleotide sequence ID" value="NZ_VULY01000018.1"/>
</dbReference>
<feature type="active site" description="Proton donor/acceptor" evidence="7">
    <location>
        <position position="523"/>
    </location>
</feature>
<dbReference type="InterPro" id="IPR038063">
    <property type="entry name" value="Transpep_catalytic_dom"/>
</dbReference>
<dbReference type="InterPro" id="IPR050979">
    <property type="entry name" value="LD-transpeptidase"/>
</dbReference>
<accession>A0A6N7URU6</accession>
<evidence type="ECO:0000256" key="8">
    <source>
        <dbReference type="SAM" id="MobiDB-lite"/>
    </source>
</evidence>
<sequence length="571" mass="65123">MKKTKWWNKIIGMWCMAAFLALLSWNVQAEENKSQPVAEDAIESSEADSQVSGEGQADGKTEGAVVSGQEEKKEPAGEAAEKKQSESEGTDPSEAEKEKTYKGWIQKESGWYYYAVQGQRYAGWFLYKGEWYYLDGQDSEYPGRMAVSGEREIGGKYYRFDENGVMKKGWYLQGEDWLYYNTEGDRANGWLLHKNKWYYLDGQDPLLPGRMLKDQEKQIGGATYRFLADGSMHTGWFLAPEGWYYYKTGGDKLLKGWGSIAGKCYYFMEGTEESPHKGLMLLKSEEKIDGQMYYFDASGAMRTGWLQKGNDWYYLRTDGSEAAGWAWERGKWYYLDPENGNKMEHGRWREIAGACYYFHGDGSMAEGWICPDGEWYYLAPGKGQMLTGWQRVGSAWYYFYQRGDQRGGPYGAMAKNRYIDSFWVDASGKWISSDVYSMQVRANGYSSPTPYLILVDCTANKVAIFHGSQGNWSNVQYWDCASGAPGTPTVKGVFHVGSKGHHFDSGGVRLYWYTQIYGDYLFHSLPYLKSNGRLWDGRLGIGTSHGCVRLPIECAKWIYDVVPYGTTIVTY</sequence>
<keyword evidence="12" id="KW-1185">Reference proteome</keyword>
<dbReference type="GO" id="GO:0071555">
    <property type="term" value="P:cell wall organization"/>
    <property type="evidence" value="ECO:0007669"/>
    <property type="project" value="UniProtKB-UniRule"/>
</dbReference>
<keyword evidence="5 7" id="KW-0573">Peptidoglycan synthesis</keyword>
<dbReference type="GO" id="GO:0005576">
    <property type="term" value="C:extracellular region"/>
    <property type="evidence" value="ECO:0007669"/>
    <property type="project" value="TreeGrafter"/>
</dbReference>
<dbReference type="InterPro" id="IPR005490">
    <property type="entry name" value="LD_TPept_cat_dom"/>
</dbReference>
<dbReference type="Pfam" id="PF03734">
    <property type="entry name" value="YkuD"/>
    <property type="match status" value="1"/>
</dbReference>
<dbReference type="Pfam" id="PF01473">
    <property type="entry name" value="Choline_bind_1"/>
    <property type="match status" value="4"/>
</dbReference>
<evidence type="ECO:0000256" key="3">
    <source>
        <dbReference type="ARBA" id="ARBA00022737"/>
    </source>
</evidence>
<dbReference type="GO" id="GO:0008360">
    <property type="term" value="P:regulation of cell shape"/>
    <property type="evidence" value="ECO:0007669"/>
    <property type="project" value="UniProtKB-UniRule"/>
</dbReference>
<dbReference type="PANTHER" id="PTHR30582:SF2">
    <property type="entry name" value="L,D-TRANSPEPTIDASE YCIB-RELATED"/>
    <property type="match status" value="1"/>
</dbReference>
<dbReference type="PROSITE" id="PS52029">
    <property type="entry name" value="LD_TPASE"/>
    <property type="match status" value="1"/>
</dbReference>
<evidence type="ECO:0000259" key="10">
    <source>
        <dbReference type="PROSITE" id="PS52029"/>
    </source>
</evidence>
<dbReference type="CDD" id="cd16913">
    <property type="entry name" value="YkuD_like"/>
    <property type="match status" value="1"/>
</dbReference>
<feature type="active site" description="Nucleophile" evidence="7">
    <location>
        <position position="547"/>
    </location>
</feature>
<feature type="compositionally biased region" description="Basic and acidic residues" evidence="8">
    <location>
        <begin position="69"/>
        <end position="86"/>
    </location>
</feature>
<dbReference type="Gene3D" id="2.10.270.10">
    <property type="entry name" value="Cholin Binding"/>
    <property type="match status" value="3"/>
</dbReference>